<evidence type="ECO:0000313" key="1">
    <source>
        <dbReference type="EMBL" id="MBB3947084.1"/>
    </source>
</evidence>
<protein>
    <submittedName>
        <fullName evidence="1">Uncharacterized protein</fullName>
    </submittedName>
</protein>
<evidence type="ECO:0000313" key="2">
    <source>
        <dbReference type="Proteomes" id="UP000565286"/>
    </source>
</evidence>
<keyword evidence="2" id="KW-1185">Reference proteome</keyword>
<reference evidence="1 2" key="1">
    <citation type="submission" date="2020-08" db="EMBL/GenBank/DDBJ databases">
        <title>Genomic Encyclopedia of Type Strains, Phase IV (KMG-IV): sequencing the most valuable type-strain genomes for metagenomic binning, comparative biology and taxonomic classification.</title>
        <authorList>
            <person name="Goeker M."/>
        </authorList>
    </citation>
    <scope>NUCLEOTIDE SEQUENCE [LARGE SCALE GENOMIC DNA]</scope>
    <source>
        <strain evidence="1 2">DSM 26438</strain>
    </source>
</reference>
<dbReference type="AlphaFoldDB" id="A0A7W6CCS9"/>
<sequence length="42" mass="4456">MRNLLAFAGAISLALIFSINDDGYARCSQVASLATCHSALNR</sequence>
<accession>A0A7W6CCS9</accession>
<proteinExistence type="predicted"/>
<gene>
    <name evidence="1" type="ORF">GGQ73_003048</name>
</gene>
<dbReference type="Proteomes" id="UP000565286">
    <property type="component" value="Unassembled WGS sequence"/>
</dbReference>
<dbReference type="EMBL" id="JACIDV010000008">
    <property type="protein sequence ID" value="MBB3947084.1"/>
    <property type="molecule type" value="Genomic_DNA"/>
</dbReference>
<organism evidence="1 2">
    <name type="scientific">Rhizobium skierniewicense</name>
    <dbReference type="NCBI Taxonomy" id="984260"/>
    <lineage>
        <taxon>Bacteria</taxon>
        <taxon>Pseudomonadati</taxon>
        <taxon>Pseudomonadota</taxon>
        <taxon>Alphaproteobacteria</taxon>
        <taxon>Hyphomicrobiales</taxon>
        <taxon>Rhizobiaceae</taxon>
        <taxon>Rhizobium/Agrobacterium group</taxon>
        <taxon>Rhizobium</taxon>
    </lineage>
</organism>
<name>A0A7W6CCS9_9HYPH</name>
<comment type="caution">
    <text evidence="1">The sequence shown here is derived from an EMBL/GenBank/DDBJ whole genome shotgun (WGS) entry which is preliminary data.</text>
</comment>